<dbReference type="EMBL" id="LVJS01000031">
    <property type="protein sequence ID" value="KZC24264.1"/>
    <property type="molecule type" value="Genomic_DNA"/>
</dbReference>
<dbReference type="FunFam" id="3.40.50.1000:FF:000029">
    <property type="entry name" value="3-deoxy-D-manno-octulosonate 8-phosphate phosphatase KdsC"/>
    <property type="match status" value="1"/>
</dbReference>
<evidence type="ECO:0000256" key="7">
    <source>
        <dbReference type="ARBA" id="ARBA00022723"/>
    </source>
</evidence>
<comment type="similarity">
    <text evidence="3 11">Belongs to the KdsC family.</text>
</comment>
<name>A0A154QJC1_9GAMM</name>
<evidence type="ECO:0000256" key="1">
    <source>
        <dbReference type="ARBA" id="ARBA00000898"/>
    </source>
</evidence>
<dbReference type="GO" id="GO:0008781">
    <property type="term" value="F:N-acylneuraminate cytidylyltransferase activity"/>
    <property type="evidence" value="ECO:0007669"/>
    <property type="project" value="TreeGrafter"/>
</dbReference>
<dbReference type="PANTHER" id="PTHR21485:SF3">
    <property type="entry name" value="N-ACYLNEURAMINATE CYTIDYLYLTRANSFERASE"/>
    <property type="match status" value="1"/>
</dbReference>
<proteinExistence type="inferred from homology"/>
<dbReference type="GO" id="GO:0046872">
    <property type="term" value="F:metal ion binding"/>
    <property type="evidence" value="ECO:0007669"/>
    <property type="project" value="UniProtKB-UniRule"/>
</dbReference>
<evidence type="ECO:0000256" key="9">
    <source>
        <dbReference type="ARBA" id="ARBA00022842"/>
    </source>
</evidence>
<dbReference type="NCBIfam" id="TIGR01670">
    <property type="entry name" value="KdsC-phosphatas"/>
    <property type="match status" value="1"/>
</dbReference>
<comment type="subunit">
    <text evidence="4 11">Homotetramer.</text>
</comment>
<dbReference type="InterPro" id="IPR023214">
    <property type="entry name" value="HAD_sf"/>
</dbReference>
<dbReference type="SFLD" id="SFLDS00003">
    <property type="entry name" value="Haloacid_Dehalogenase"/>
    <property type="match status" value="1"/>
</dbReference>
<evidence type="ECO:0000256" key="5">
    <source>
        <dbReference type="ARBA" id="ARBA00013066"/>
    </source>
</evidence>
<keyword evidence="9 11" id="KW-0460">Magnesium</keyword>
<keyword evidence="8 11" id="KW-0378">Hydrolase</keyword>
<evidence type="ECO:0000256" key="10">
    <source>
        <dbReference type="ARBA" id="ARBA00031051"/>
    </source>
</evidence>
<dbReference type="SUPFAM" id="SSF56784">
    <property type="entry name" value="HAD-like"/>
    <property type="match status" value="1"/>
</dbReference>
<evidence type="ECO:0000313" key="14">
    <source>
        <dbReference type="Proteomes" id="UP000076131"/>
    </source>
</evidence>
<dbReference type="Pfam" id="PF08282">
    <property type="entry name" value="Hydrolase_3"/>
    <property type="match status" value="1"/>
</dbReference>
<evidence type="ECO:0000256" key="3">
    <source>
        <dbReference type="ARBA" id="ARBA00005893"/>
    </source>
</evidence>
<accession>A0A154QJC1</accession>
<keyword evidence="11" id="KW-0448">Lipopolysaccharide biosynthesis</keyword>
<dbReference type="GO" id="GO:0009103">
    <property type="term" value="P:lipopolysaccharide biosynthetic process"/>
    <property type="evidence" value="ECO:0007669"/>
    <property type="project" value="UniProtKB-UniRule"/>
</dbReference>
<dbReference type="InterPro" id="IPR036412">
    <property type="entry name" value="HAD-like_sf"/>
</dbReference>
<dbReference type="PIRSF" id="PIRSF006118">
    <property type="entry name" value="KDO8-P_Ptase"/>
    <property type="match status" value="1"/>
</dbReference>
<comment type="catalytic activity">
    <reaction evidence="1 11">
        <text>3-deoxy-alpha-D-manno-2-octulosonate-8-phosphate + H2O = 3-deoxy-alpha-D-manno-oct-2-ulosonate + phosphate</text>
        <dbReference type="Rhea" id="RHEA:11500"/>
        <dbReference type="ChEBI" id="CHEBI:15377"/>
        <dbReference type="ChEBI" id="CHEBI:43474"/>
        <dbReference type="ChEBI" id="CHEBI:85985"/>
        <dbReference type="ChEBI" id="CHEBI:85986"/>
        <dbReference type="EC" id="3.1.3.45"/>
    </reaction>
</comment>
<comment type="caution">
    <text evidence="13">The sequence shown here is derived from an EMBL/GenBank/DDBJ whole genome shotgun (WGS) entry which is preliminary data.</text>
</comment>
<dbReference type="EC" id="3.1.3.45" evidence="5 11"/>
<reference evidence="13 14" key="1">
    <citation type="journal article" date="2016" name="MBio">
        <title>Lateral Gene Transfer in a Heavy Metal-Contaminated-Groundwater Microbial Community.</title>
        <authorList>
            <person name="Hemme C.L."/>
            <person name="Green S.J."/>
            <person name="Rishishwar L."/>
            <person name="Prakash O."/>
            <person name="Pettenato A."/>
            <person name="Chakraborty R."/>
            <person name="Deutschbauer A.M."/>
            <person name="Van Nostrand J.D."/>
            <person name="Wu L."/>
            <person name="He Z."/>
            <person name="Jordan I.K."/>
            <person name="Hazen T.C."/>
            <person name="Arkin A.P."/>
            <person name="Kostka J.E."/>
            <person name="Zhou J."/>
        </authorList>
    </citation>
    <scope>NUCLEOTIDE SEQUENCE [LARGE SCALE GENOMIC DNA]</scope>
    <source>
        <strain evidence="13 14">FW104-T7</strain>
    </source>
</reference>
<dbReference type="Proteomes" id="UP000076131">
    <property type="component" value="Unassembled WGS sequence"/>
</dbReference>
<evidence type="ECO:0000313" key="13">
    <source>
        <dbReference type="EMBL" id="KZC24264.1"/>
    </source>
</evidence>
<evidence type="ECO:0000256" key="8">
    <source>
        <dbReference type="ARBA" id="ARBA00022801"/>
    </source>
</evidence>
<feature type="binding site" evidence="12">
    <location>
        <position position="29"/>
    </location>
    <ligand>
        <name>substrate</name>
    </ligand>
</feature>
<evidence type="ECO:0000256" key="12">
    <source>
        <dbReference type="PIRSR" id="PIRSR006118-2"/>
    </source>
</evidence>
<evidence type="ECO:0000256" key="4">
    <source>
        <dbReference type="ARBA" id="ARBA00011881"/>
    </source>
</evidence>
<keyword evidence="14" id="KW-1185">Reference proteome</keyword>
<dbReference type="PANTHER" id="PTHR21485">
    <property type="entry name" value="HAD SUPERFAMILY MEMBERS CMAS AND KDSC"/>
    <property type="match status" value="1"/>
</dbReference>
<dbReference type="GO" id="GO:0019143">
    <property type="term" value="F:3-deoxy-manno-octulosonate-8-phosphatase activity"/>
    <property type="evidence" value="ECO:0007669"/>
    <property type="project" value="UniProtKB-UniRule"/>
</dbReference>
<dbReference type="STRING" id="416169.RHOFW104T7_09690"/>
<dbReference type="InterPro" id="IPR050793">
    <property type="entry name" value="CMP-NeuNAc_synthase"/>
</dbReference>
<gene>
    <name evidence="13" type="ORF">RHOFW104T7_09690</name>
</gene>
<dbReference type="eggNOG" id="COG1778">
    <property type="taxonomic scope" value="Bacteria"/>
</dbReference>
<dbReference type="SFLD" id="SFLDG01136">
    <property type="entry name" value="C1.6:_Phosphoserine_Phosphatas"/>
    <property type="match status" value="1"/>
</dbReference>
<sequence>MPNSPYLANLPADLLARAAKIRLAVFDVDGTLTDGRLWYGEDGRETKVFHVHDGLGLKRLQANGVRVAIISARISHPVALRAEELAITHVYQGQGDKRACLRELLDALQLAPEQAAFTGDDLPDLPPMHLAGLAVAVANAHPWVATAAHWQTTRGGGMGAAREVCDLILHAQGKGAAERERWQ</sequence>
<dbReference type="CDD" id="cd01630">
    <property type="entry name" value="HAD_KDO-like"/>
    <property type="match status" value="1"/>
</dbReference>
<dbReference type="AlphaFoldDB" id="A0A154QJC1"/>
<keyword evidence="7 11" id="KW-0479">Metal-binding</keyword>
<organism evidence="13 14">
    <name type="scientific">Rhodanobacter thiooxydans</name>
    <dbReference type="NCBI Taxonomy" id="416169"/>
    <lineage>
        <taxon>Bacteria</taxon>
        <taxon>Pseudomonadati</taxon>
        <taxon>Pseudomonadota</taxon>
        <taxon>Gammaproteobacteria</taxon>
        <taxon>Lysobacterales</taxon>
        <taxon>Rhodanobacteraceae</taxon>
        <taxon>Rhodanobacter</taxon>
    </lineage>
</organism>
<evidence type="ECO:0000256" key="11">
    <source>
        <dbReference type="PIRNR" id="PIRNR006118"/>
    </source>
</evidence>
<comment type="function">
    <text evidence="11">Catalyzes the hydrolysis of 3-deoxy-D-manno-octulosonate 8-phosphate (KDO 8-P) to 3-deoxy-D-manno-octulosonate (KDO) and inorganic phosphate.</text>
</comment>
<feature type="binding site" evidence="12">
    <location>
        <position position="120"/>
    </location>
    <ligand>
        <name>Mg(2+)</name>
        <dbReference type="ChEBI" id="CHEBI:18420"/>
    </ligand>
</feature>
<protein>
    <recommendedName>
        <fullName evidence="6 11">3-deoxy-D-manno-octulosonate 8-phosphate phosphatase KdsC</fullName>
        <ecNumber evidence="5 11">3.1.3.45</ecNumber>
    </recommendedName>
    <alternativeName>
        <fullName evidence="10 11">KDO 8-P phosphatase</fullName>
    </alternativeName>
</protein>
<dbReference type="Gene3D" id="3.40.50.1000">
    <property type="entry name" value="HAD superfamily/HAD-like"/>
    <property type="match status" value="1"/>
</dbReference>
<dbReference type="InterPro" id="IPR010023">
    <property type="entry name" value="KdsC_fam"/>
</dbReference>
<feature type="binding site" evidence="12">
    <location>
        <position position="27"/>
    </location>
    <ligand>
        <name>Mg(2+)</name>
        <dbReference type="ChEBI" id="CHEBI:18420"/>
    </ligand>
</feature>
<evidence type="ECO:0000256" key="2">
    <source>
        <dbReference type="ARBA" id="ARBA00001946"/>
    </source>
</evidence>
<evidence type="ECO:0000256" key="6">
    <source>
        <dbReference type="ARBA" id="ARBA00020092"/>
    </source>
</evidence>
<comment type="cofactor">
    <cofactor evidence="2 11 12">
        <name>Mg(2+)</name>
        <dbReference type="ChEBI" id="CHEBI:18420"/>
    </cofactor>
</comment>
<dbReference type="SFLD" id="SFLDG01138">
    <property type="entry name" value="C1.6.2:_Deoxy-d-mannose-octulo"/>
    <property type="match status" value="1"/>
</dbReference>